<name>A0A0A9FZK6_ARUDO</name>
<protein>
    <submittedName>
        <fullName evidence="1">Uncharacterized protein</fullName>
    </submittedName>
</protein>
<accession>A0A0A9FZK6</accession>
<dbReference type="EMBL" id="GBRH01179611">
    <property type="protein sequence ID" value="JAE18285.1"/>
    <property type="molecule type" value="Transcribed_RNA"/>
</dbReference>
<reference evidence="1" key="1">
    <citation type="submission" date="2014-09" db="EMBL/GenBank/DDBJ databases">
        <authorList>
            <person name="Magalhaes I.L.F."/>
            <person name="Oliveira U."/>
            <person name="Santos F.R."/>
            <person name="Vidigal T.H.D.A."/>
            <person name="Brescovit A.D."/>
            <person name="Santos A.J."/>
        </authorList>
    </citation>
    <scope>NUCLEOTIDE SEQUENCE</scope>
    <source>
        <tissue evidence="1">Shoot tissue taken approximately 20 cm above the soil surface</tissue>
    </source>
</reference>
<evidence type="ECO:0000313" key="1">
    <source>
        <dbReference type="EMBL" id="JAE18285.1"/>
    </source>
</evidence>
<proteinExistence type="predicted"/>
<reference evidence="1" key="2">
    <citation type="journal article" date="2015" name="Data Brief">
        <title>Shoot transcriptome of the giant reed, Arundo donax.</title>
        <authorList>
            <person name="Barrero R.A."/>
            <person name="Guerrero F.D."/>
            <person name="Moolhuijzen P."/>
            <person name="Goolsby J.A."/>
            <person name="Tidwell J."/>
            <person name="Bellgard S.E."/>
            <person name="Bellgard M.I."/>
        </authorList>
    </citation>
    <scope>NUCLEOTIDE SEQUENCE</scope>
    <source>
        <tissue evidence="1">Shoot tissue taken approximately 20 cm above the soil surface</tissue>
    </source>
</reference>
<organism evidence="1">
    <name type="scientific">Arundo donax</name>
    <name type="common">Giant reed</name>
    <name type="synonym">Donax arundinaceus</name>
    <dbReference type="NCBI Taxonomy" id="35708"/>
    <lineage>
        <taxon>Eukaryota</taxon>
        <taxon>Viridiplantae</taxon>
        <taxon>Streptophyta</taxon>
        <taxon>Embryophyta</taxon>
        <taxon>Tracheophyta</taxon>
        <taxon>Spermatophyta</taxon>
        <taxon>Magnoliopsida</taxon>
        <taxon>Liliopsida</taxon>
        <taxon>Poales</taxon>
        <taxon>Poaceae</taxon>
        <taxon>PACMAD clade</taxon>
        <taxon>Arundinoideae</taxon>
        <taxon>Arundineae</taxon>
        <taxon>Arundo</taxon>
    </lineage>
</organism>
<dbReference type="AlphaFoldDB" id="A0A0A9FZK6"/>
<sequence>MPPFLRPAVSLVLNRCAVGLGGLIGFRIQLRIELAIRVCKATASTLE</sequence>